<gene>
    <name evidence="2" type="ORF">POLS_LOCUS4498</name>
</gene>
<evidence type="ECO:0000313" key="3">
    <source>
        <dbReference type="Proteomes" id="UP001153618"/>
    </source>
</evidence>
<dbReference type="Proteomes" id="UP001153618">
    <property type="component" value="Unassembled WGS sequence"/>
</dbReference>
<comment type="caution">
    <text evidence="2">The sequence shown here is derived from an EMBL/GenBank/DDBJ whole genome shotgun (WGS) entry which is preliminary data.</text>
</comment>
<dbReference type="AlphaFoldDB" id="A0A9W4HQK7"/>
<reference evidence="2" key="1">
    <citation type="submission" date="2021-07" db="EMBL/GenBank/DDBJ databases">
        <authorList>
            <person name="Branca A.L. A."/>
        </authorList>
    </citation>
    <scope>NUCLEOTIDE SEQUENCE</scope>
</reference>
<proteinExistence type="predicted"/>
<feature type="domain" description="Carbohydrate kinase PfkB" evidence="1">
    <location>
        <begin position="47"/>
        <end position="312"/>
    </location>
</feature>
<protein>
    <recommendedName>
        <fullName evidence="1">Carbohydrate kinase PfkB domain-containing protein</fullName>
    </recommendedName>
</protein>
<sequence length="407" mass="45446">MTTQNEDIEFCTLGMFIIGMLYISIQRAGLTNPPDDIDFGGIRPGVKNITGGAASFAVIGARLVSGSKHARAVSWIVDVGSDFPSETLDVIKSWNTDCLFREDDTRLTTRAWNGYHPNEQRDFKYLTPKLRLEPEMLSDRQLWSKTFHMVCSASRCIHIVQTILQRREEMHKAGNSPSEAHGLQRPIFVWEPVPDLCTPEEQNNFFAANKVVDVISPNHMELGMMFDQPSWTEDSQESQALVRRITDSGIGPDGNGMLVIRAGKDGSYAYSKTCKIWLPAYHQPDVSGKTPVIDPTGAGNSFLGALAQGLVTTGREPFQVIQSVLSQSENWKKGLDSWGSYQNYPMALICATVAAGFVVEQIGVPQITEENGEELWNQSGFAERVRLYTQRLLKTFEKSPRRHLLTN</sequence>
<dbReference type="PANTHER" id="PTHR47098">
    <property type="entry name" value="PROTEIN MAK32"/>
    <property type="match status" value="1"/>
</dbReference>
<dbReference type="EMBL" id="CAJVOS010000022">
    <property type="protein sequence ID" value="CAG8094902.1"/>
    <property type="molecule type" value="Genomic_DNA"/>
</dbReference>
<dbReference type="Gene3D" id="3.40.1190.20">
    <property type="match status" value="1"/>
</dbReference>
<evidence type="ECO:0000313" key="2">
    <source>
        <dbReference type="EMBL" id="CAG8094902.1"/>
    </source>
</evidence>
<dbReference type="SUPFAM" id="SSF53613">
    <property type="entry name" value="Ribokinase-like"/>
    <property type="match status" value="1"/>
</dbReference>
<dbReference type="Pfam" id="PF00294">
    <property type="entry name" value="PfkB"/>
    <property type="match status" value="1"/>
</dbReference>
<dbReference type="PANTHER" id="PTHR47098:SF2">
    <property type="entry name" value="PROTEIN MAK32"/>
    <property type="match status" value="1"/>
</dbReference>
<evidence type="ECO:0000259" key="1">
    <source>
        <dbReference type="Pfam" id="PF00294"/>
    </source>
</evidence>
<dbReference type="InterPro" id="IPR029056">
    <property type="entry name" value="Ribokinase-like"/>
</dbReference>
<accession>A0A9W4HQK7</accession>
<name>A0A9W4HQK7_PENOL</name>
<keyword evidence="3" id="KW-1185">Reference proteome</keyword>
<dbReference type="OrthoDB" id="497927at2759"/>
<dbReference type="InterPro" id="IPR011611">
    <property type="entry name" value="PfkB_dom"/>
</dbReference>
<organism evidence="2 3">
    <name type="scientific">Penicillium olsonii</name>
    <dbReference type="NCBI Taxonomy" id="99116"/>
    <lineage>
        <taxon>Eukaryota</taxon>
        <taxon>Fungi</taxon>
        <taxon>Dikarya</taxon>
        <taxon>Ascomycota</taxon>
        <taxon>Pezizomycotina</taxon>
        <taxon>Eurotiomycetes</taxon>
        <taxon>Eurotiomycetidae</taxon>
        <taxon>Eurotiales</taxon>
        <taxon>Aspergillaceae</taxon>
        <taxon>Penicillium</taxon>
    </lineage>
</organism>